<reference evidence="1" key="1">
    <citation type="submission" date="2021-06" db="EMBL/GenBank/DDBJ databases">
        <title>Comparative genomics, transcriptomics and evolutionary studies reveal genomic signatures of adaptation to plant cell wall in hemibiotrophic fungi.</title>
        <authorList>
            <consortium name="DOE Joint Genome Institute"/>
            <person name="Baroncelli R."/>
            <person name="Diaz J.F."/>
            <person name="Benocci T."/>
            <person name="Peng M."/>
            <person name="Battaglia E."/>
            <person name="Haridas S."/>
            <person name="Andreopoulos W."/>
            <person name="Labutti K."/>
            <person name="Pangilinan J."/>
            <person name="Floch G.L."/>
            <person name="Makela M.R."/>
            <person name="Henrissat B."/>
            <person name="Grigoriev I.V."/>
            <person name="Crouch J.A."/>
            <person name="De Vries R.P."/>
            <person name="Sukno S.A."/>
            <person name="Thon M.R."/>
        </authorList>
    </citation>
    <scope>NUCLEOTIDE SEQUENCE</scope>
    <source>
        <strain evidence="1">CBS 102054</strain>
    </source>
</reference>
<gene>
    <name evidence="1" type="ORF">BDP81DRAFT_437548</name>
</gene>
<dbReference type="AlphaFoldDB" id="A0AAI9ZH06"/>
<organism evidence="1 2">
    <name type="scientific">Colletotrichum phormii</name>
    <dbReference type="NCBI Taxonomy" id="359342"/>
    <lineage>
        <taxon>Eukaryota</taxon>
        <taxon>Fungi</taxon>
        <taxon>Dikarya</taxon>
        <taxon>Ascomycota</taxon>
        <taxon>Pezizomycotina</taxon>
        <taxon>Sordariomycetes</taxon>
        <taxon>Hypocreomycetidae</taxon>
        <taxon>Glomerellales</taxon>
        <taxon>Glomerellaceae</taxon>
        <taxon>Colletotrichum</taxon>
        <taxon>Colletotrichum acutatum species complex</taxon>
    </lineage>
</organism>
<accession>A0AAI9ZH06</accession>
<sequence>MEPGCKICISPRLFSGPIRHAAQSSRKGRKPGGSNFVSSRISTEEPLVGSALVMLVMPSSAPVGGRRAQFLTDGRTKPVVPNVKVPFDQPLPPRRRRILAGGSVGPDGGAVNSIVTLTFLFRLKPSWERYTSLRLCSIFTDFMDPELQDRRTVFSPFPTCDSPVYEFSLEMDALAFCECRNTSAAGSDRSMHFVFRIDAPEKYEAATEGGLSLSVDGEETRNVRDGNEIRMVESW</sequence>
<dbReference type="EMBL" id="JAHMHQ010000024">
    <property type="protein sequence ID" value="KAK1624395.1"/>
    <property type="molecule type" value="Genomic_DNA"/>
</dbReference>
<protein>
    <submittedName>
        <fullName evidence="1">Uncharacterized protein</fullName>
    </submittedName>
</protein>
<name>A0AAI9ZH06_9PEZI</name>
<keyword evidence="2" id="KW-1185">Reference proteome</keyword>
<dbReference type="GeneID" id="85476100"/>
<comment type="caution">
    <text evidence="1">The sequence shown here is derived from an EMBL/GenBank/DDBJ whole genome shotgun (WGS) entry which is preliminary data.</text>
</comment>
<dbReference type="RefSeq" id="XP_060440390.1">
    <property type="nucleotide sequence ID" value="XM_060591238.1"/>
</dbReference>
<proteinExistence type="predicted"/>
<evidence type="ECO:0000313" key="1">
    <source>
        <dbReference type="EMBL" id="KAK1624395.1"/>
    </source>
</evidence>
<evidence type="ECO:0000313" key="2">
    <source>
        <dbReference type="Proteomes" id="UP001243989"/>
    </source>
</evidence>
<dbReference type="Proteomes" id="UP001243989">
    <property type="component" value="Unassembled WGS sequence"/>
</dbReference>